<evidence type="ECO:0000313" key="3">
    <source>
        <dbReference type="Proteomes" id="UP000282582"/>
    </source>
</evidence>
<dbReference type="Gene3D" id="1.25.40.10">
    <property type="entry name" value="Tetratricopeptide repeat domain"/>
    <property type="match status" value="1"/>
</dbReference>
<dbReference type="GO" id="GO:0032153">
    <property type="term" value="C:cell division site"/>
    <property type="evidence" value="ECO:0007669"/>
    <property type="project" value="TreeGrafter"/>
</dbReference>
<dbReference type="GO" id="GO:0010972">
    <property type="term" value="P:negative regulation of G2/M transition of mitotic cell cycle"/>
    <property type="evidence" value="ECO:0007669"/>
    <property type="project" value="TreeGrafter"/>
</dbReference>
<dbReference type="EMBL" id="QWIK01001251">
    <property type="protein sequence ID" value="RMX96206.1"/>
    <property type="molecule type" value="Genomic_DNA"/>
</dbReference>
<dbReference type="VEuPathDB" id="FungiDB:BTJ68_10845"/>
<dbReference type="PANTHER" id="PTHR43628:SF1">
    <property type="entry name" value="CHITIN SYNTHASE REGULATORY FACTOR 2-RELATED"/>
    <property type="match status" value="1"/>
</dbReference>
<dbReference type="SMART" id="SM00671">
    <property type="entry name" value="SEL1"/>
    <property type="match status" value="3"/>
</dbReference>
<dbReference type="VEuPathDB" id="FungiDB:BTJ68_10844"/>
<name>A0A3M6Y092_HORWE</name>
<dbReference type="Proteomes" id="UP000282582">
    <property type="component" value="Unassembled WGS sequence"/>
</dbReference>
<comment type="caution">
    <text evidence="2">The sequence shown here is derived from an EMBL/GenBank/DDBJ whole genome shotgun (WGS) entry which is preliminary data.</text>
</comment>
<proteinExistence type="predicted"/>
<evidence type="ECO:0000313" key="2">
    <source>
        <dbReference type="EMBL" id="RMX96206.1"/>
    </source>
</evidence>
<dbReference type="InterPro" id="IPR006597">
    <property type="entry name" value="Sel1-like"/>
</dbReference>
<dbReference type="SUPFAM" id="SSF81901">
    <property type="entry name" value="HCP-like"/>
    <property type="match status" value="1"/>
</dbReference>
<accession>A0A3M6Y092</accession>
<reference evidence="2 3" key="1">
    <citation type="journal article" date="2018" name="BMC Genomics">
        <title>Genomic evidence for intraspecific hybridization in a clonal and extremely halotolerant yeast.</title>
        <authorList>
            <person name="Gostincar C."/>
            <person name="Stajich J.E."/>
            <person name="Zupancic J."/>
            <person name="Zalar P."/>
            <person name="Gunde-Cimerman N."/>
        </authorList>
    </citation>
    <scope>NUCLEOTIDE SEQUENCE [LARGE SCALE GENOMIC DNA]</scope>
    <source>
        <strain evidence="2 3">EXF-6654</strain>
    </source>
</reference>
<dbReference type="InterPro" id="IPR011990">
    <property type="entry name" value="TPR-like_helical_dom_sf"/>
</dbReference>
<feature type="compositionally biased region" description="Basic and acidic residues" evidence="1">
    <location>
        <begin position="301"/>
        <end position="319"/>
    </location>
</feature>
<dbReference type="InterPro" id="IPR052945">
    <property type="entry name" value="Mitotic_Regulator"/>
</dbReference>
<dbReference type="PANTHER" id="PTHR43628">
    <property type="entry name" value="ACTIVATOR OF C KINASE PROTEIN 1-RELATED"/>
    <property type="match status" value="1"/>
</dbReference>
<dbReference type="AlphaFoldDB" id="A0A3M6Y092"/>
<feature type="compositionally biased region" description="Polar residues" evidence="1">
    <location>
        <begin position="271"/>
        <end position="284"/>
    </location>
</feature>
<feature type="region of interest" description="Disordered" evidence="1">
    <location>
        <begin position="229"/>
        <end position="403"/>
    </location>
</feature>
<feature type="region of interest" description="Disordered" evidence="1">
    <location>
        <begin position="176"/>
        <end position="195"/>
    </location>
</feature>
<protein>
    <submittedName>
        <fullName evidence="2">Uncharacterized protein</fullName>
    </submittedName>
</protein>
<feature type="compositionally biased region" description="Basic and acidic residues" evidence="1">
    <location>
        <begin position="243"/>
        <end position="259"/>
    </location>
</feature>
<dbReference type="Pfam" id="PF08238">
    <property type="entry name" value="Sel1"/>
    <property type="match status" value="3"/>
</dbReference>
<evidence type="ECO:0000256" key="1">
    <source>
        <dbReference type="SAM" id="MobiDB-lite"/>
    </source>
</evidence>
<feature type="compositionally biased region" description="Basic and acidic residues" evidence="1">
    <location>
        <begin position="352"/>
        <end position="369"/>
    </location>
</feature>
<feature type="region of interest" description="Disordered" evidence="1">
    <location>
        <begin position="1"/>
        <end position="39"/>
    </location>
</feature>
<sequence>MQPLQRTALRSARKFRPQVQSQPRRFASGGHGGHNQHSANESLGAGFYVTLAALPASFALYKFTRQSTEDQPFFTRYIRDTYDQYKDKWARRNDMHTQMVEAAAGDRVLFLNESAQANRRVELRFPEQFNIGSPFNVPAGHGGGNLDQVIAKYEKESFEENEKKLQQLRENNVPCEKPFEPLAKSPPAPPPGLKDLLKKKEEIAQETRIPPADDGHLTAPPGFRFVRTTTESEEQLQPPGSPEDEKTEAQARTSEEGQKSKKRHTLLGFRRSSNAPGTKDATPTSPEPGEKGSSQQLPIRPKSERRLSDRFSLRRDRSRSASTETSPFMPDNLPEAPATAAVPSGTLQGTSDEVKHEKESREAQWEKRATLLAQSNKLLREEERRREHNRSRSQSPSISDRGGDENIQQAIQLHESGDLENSTAMFGRLAQPDGANNALAQVLYGLALRHGWGIHPEPEKAIHYLSLAASNSAAIEELALNAGMKKGGAAKGELVLAIFELANCFRQGWGTKKDPVAARQYYETAANLGDTDAMEEAAWCYLEGFGGGKDKFKAAQFLRLAEEKGGKALVGNSWIWKDKYNAPSRKS</sequence>
<gene>
    <name evidence="2" type="ORF">D0868_11308</name>
</gene>
<organism evidence="2 3">
    <name type="scientific">Hortaea werneckii</name>
    <name type="common">Black yeast</name>
    <name type="synonym">Cladosporium werneckii</name>
    <dbReference type="NCBI Taxonomy" id="91943"/>
    <lineage>
        <taxon>Eukaryota</taxon>
        <taxon>Fungi</taxon>
        <taxon>Dikarya</taxon>
        <taxon>Ascomycota</taxon>
        <taxon>Pezizomycotina</taxon>
        <taxon>Dothideomycetes</taxon>
        <taxon>Dothideomycetidae</taxon>
        <taxon>Mycosphaerellales</taxon>
        <taxon>Teratosphaeriaceae</taxon>
        <taxon>Hortaea</taxon>
    </lineage>
</organism>